<feature type="region of interest" description="Disordered" evidence="1">
    <location>
        <begin position="155"/>
        <end position="186"/>
    </location>
</feature>
<dbReference type="Proteomes" id="UP001240643">
    <property type="component" value="Unassembled WGS sequence"/>
</dbReference>
<protein>
    <submittedName>
        <fullName evidence="2">Uncharacterized protein</fullName>
    </submittedName>
</protein>
<proteinExistence type="predicted"/>
<reference evidence="2" key="1">
    <citation type="submission" date="2023-07" db="EMBL/GenBank/DDBJ databases">
        <title>Genomic Encyclopedia of Type Strains, Phase IV (KMG-IV): sequencing the most valuable type-strain genomes for metagenomic binning, comparative biology and taxonomic classification.</title>
        <authorList>
            <person name="Goeker M."/>
        </authorList>
    </citation>
    <scope>NUCLEOTIDE SEQUENCE [LARGE SCALE GENOMIC DNA]</scope>
    <source>
        <strain evidence="2">DSM 21204</strain>
    </source>
</reference>
<gene>
    <name evidence="2" type="ORF">J2Z62_000108</name>
</gene>
<sequence>MESKKPVYPDENSWLVQYIIRYFKSLKAQPDYSLWDELVVFNKSMDGSCDYIYDTEQSDNTLYPVLSYDEKNHKVILNDFEWICSVVYDLKTGNFLSFDEKAVSTPVQPIETRTEAHKPQPVKSVVPDLQTEEKLGFFARLIRWWNRRKEVAKTSNAESPVATSANVASSPKYTSSSSSTRKMSEFEDNNIPNLDIDRYAQNLVEINGIDLHQAKEILLSSSYNRRINSRLFANHLENDLELGLPVLKVKFDISFLYNSGVLNSEIGKEFKKLLDNKKQIELEFEIDTPEIIIDPLLEETQLIKIAK</sequence>
<accession>A0ABU0LYA1</accession>
<feature type="compositionally biased region" description="Low complexity" evidence="1">
    <location>
        <begin position="169"/>
        <end position="181"/>
    </location>
</feature>
<name>A0ABU0LYA1_9BACT</name>
<keyword evidence="3" id="KW-1185">Reference proteome</keyword>
<feature type="compositionally biased region" description="Polar residues" evidence="1">
    <location>
        <begin position="155"/>
        <end position="168"/>
    </location>
</feature>
<organism evidence="2 3">
    <name type="scientific">Mycoplasmoides fastidiosum</name>
    <dbReference type="NCBI Taxonomy" id="92758"/>
    <lineage>
        <taxon>Bacteria</taxon>
        <taxon>Bacillati</taxon>
        <taxon>Mycoplasmatota</taxon>
        <taxon>Mycoplasmoidales</taxon>
        <taxon>Mycoplasmoidaceae</taxon>
        <taxon>Mycoplasmoides</taxon>
    </lineage>
</organism>
<evidence type="ECO:0000256" key="1">
    <source>
        <dbReference type="SAM" id="MobiDB-lite"/>
    </source>
</evidence>
<comment type="caution">
    <text evidence="2">The sequence shown here is derived from an EMBL/GenBank/DDBJ whole genome shotgun (WGS) entry which is preliminary data.</text>
</comment>
<dbReference type="EMBL" id="JAUSWO010000001">
    <property type="protein sequence ID" value="MDQ0513670.1"/>
    <property type="molecule type" value="Genomic_DNA"/>
</dbReference>
<evidence type="ECO:0000313" key="2">
    <source>
        <dbReference type="EMBL" id="MDQ0513670.1"/>
    </source>
</evidence>
<evidence type="ECO:0000313" key="3">
    <source>
        <dbReference type="Proteomes" id="UP001240643"/>
    </source>
</evidence>
<dbReference type="RefSeq" id="WP_256547636.1">
    <property type="nucleotide sequence ID" value="NZ_CP101809.1"/>
</dbReference>